<dbReference type="GeneID" id="63838096"/>
<comment type="caution">
    <text evidence="2">The sequence shown here is derived from an EMBL/GenBank/DDBJ whole genome shotgun (WGS) entry which is preliminary data.</text>
</comment>
<evidence type="ECO:0000313" key="3">
    <source>
        <dbReference type="Proteomes" id="UP000803844"/>
    </source>
</evidence>
<accession>A0A9P4XUK9</accession>
<evidence type="ECO:0000313" key="2">
    <source>
        <dbReference type="EMBL" id="KAF3761097.1"/>
    </source>
</evidence>
<protein>
    <submittedName>
        <fullName evidence="2">Uncharacterized protein</fullName>
    </submittedName>
</protein>
<dbReference type="RefSeq" id="XP_040772076.1">
    <property type="nucleotide sequence ID" value="XM_040920967.1"/>
</dbReference>
<name>A0A9P4XUK9_CRYP1</name>
<keyword evidence="3" id="KW-1185">Reference proteome</keyword>
<reference evidence="2" key="1">
    <citation type="journal article" date="2020" name="Phytopathology">
        <title>Genome sequence of the chestnut blight fungus Cryphonectria parasitica EP155: A fundamental resource for an archetypical invasive plant pathogen.</title>
        <authorList>
            <person name="Crouch J.A."/>
            <person name="Dawe A."/>
            <person name="Aerts A."/>
            <person name="Barry K."/>
            <person name="Churchill A.C.L."/>
            <person name="Grimwood J."/>
            <person name="Hillman B."/>
            <person name="Milgroom M.G."/>
            <person name="Pangilinan J."/>
            <person name="Smith M."/>
            <person name="Salamov A."/>
            <person name="Schmutz J."/>
            <person name="Yadav J."/>
            <person name="Grigoriev I.V."/>
            <person name="Nuss D."/>
        </authorList>
    </citation>
    <scope>NUCLEOTIDE SEQUENCE</scope>
    <source>
        <strain evidence="2">EP155</strain>
    </source>
</reference>
<feature type="region of interest" description="Disordered" evidence="1">
    <location>
        <begin position="41"/>
        <end position="130"/>
    </location>
</feature>
<evidence type="ECO:0000256" key="1">
    <source>
        <dbReference type="SAM" id="MobiDB-lite"/>
    </source>
</evidence>
<feature type="compositionally biased region" description="Acidic residues" evidence="1">
    <location>
        <begin position="108"/>
        <end position="118"/>
    </location>
</feature>
<feature type="compositionally biased region" description="Basic and acidic residues" evidence="1">
    <location>
        <begin position="96"/>
        <end position="106"/>
    </location>
</feature>
<dbReference type="AlphaFoldDB" id="A0A9P4XUK9"/>
<gene>
    <name evidence="2" type="ORF">M406DRAFT_334707</name>
</gene>
<sequence>MAWGTDKVSRARHNLIPRGIMRISVNPTFQDIVGNVDGIGHLPHRSLGPSSARRRHNCPETGSEPRTAASAPKATNKGMKATGAGGKVLFTAGQTERLRERDRTGVEEQQEQEEEEDKQAEANHESFTQV</sequence>
<dbReference type="EMBL" id="MU032352">
    <property type="protein sequence ID" value="KAF3761097.1"/>
    <property type="molecule type" value="Genomic_DNA"/>
</dbReference>
<organism evidence="2 3">
    <name type="scientific">Cryphonectria parasitica (strain ATCC 38755 / EP155)</name>
    <dbReference type="NCBI Taxonomy" id="660469"/>
    <lineage>
        <taxon>Eukaryota</taxon>
        <taxon>Fungi</taxon>
        <taxon>Dikarya</taxon>
        <taxon>Ascomycota</taxon>
        <taxon>Pezizomycotina</taxon>
        <taxon>Sordariomycetes</taxon>
        <taxon>Sordariomycetidae</taxon>
        <taxon>Diaporthales</taxon>
        <taxon>Cryphonectriaceae</taxon>
        <taxon>Cryphonectria-Endothia species complex</taxon>
        <taxon>Cryphonectria</taxon>
    </lineage>
</organism>
<dbReference type="Proteomes" id="UP000803844">
    <property type="component" value="Unassembled WGS sequence"/>
</dbReference>
<proteinExistence type="predicted"/>